<dbReference type="RefSeq" id="WP_244518839.1">
    <property type="nucleotide sequence ID" value="NZ_FNQY01000009.1"/>
</dbReference>
<accession>A0A1H3YSM6</accession>
<dbReference type="EMBL" id="FNQY01000009">
    <property type="protein sequence ID" value="SEA14052.1"/>
    <property type="molecule type" value="Genomic_DNA"/>
</dbReference>
<proteinExistence type="predicted"/>
<reference evidence="2 3" key="1">
    <citation type="submission" date="2016-10" db="EMBL/GenBank/DDBJ databases">
        <authorList>
            <person name="de Groot N.N."/>
        </authorList>
    </citation>
    <scope>NUCLEOTIDE SEQUENCE [LARGE SCALE GENOMIC DNA]</scope>
    <source>
        <strain evidence="2 3">Vu-144</strain>
    </source>
</reference>
<dbReference type="Pfam" id="PF10543">
    <property type="entry name" value="ORF6N"/>
    <property type="match status" value="1"/>
</dbReference>
<dbReference type="InterPro" id="IPR018873">
    <property type="entry name" value="KilA-N_DNA-bd_domain"/>
</dbReference>
<dbReference type="AlphaFoldDB" id="A0A1H3YSM6"/>
<evidence type="ECO:0000313" key="3">
    <source>
        <dbReference type="Proteomes" id="UP000199041"/>
    </source>
</evidence>
<dbReference type="STRING" id="551991.SAMN05192529_1095"/>
<name>A0A1H3YSM6_9BACT</name>
<organism evidence="2 3">
    <name type="scientific">Arachidicoccus rhizosphaerae</name>
    <dbReference type="NCBI Taxonomy" id="551991"/>
    <lineage>
        <taxon>Bacteria</taxon>
        <taxon>Pseudomonadati</taxon>
        <taxon>Bacteroidota</taxon>
        <taxon>Chitinophagia</taxon>
        <taxon>Chitinophagales</taxon>
        <taxon>Chitinophagaceae</taxon>
        <taxon>Arachidicoccus</taxon>
    </lineage>
</organism>
<gene>
    <name evidence="2" type="ORF">SAMN05192529_1095</name>
</gene>
<sequence>MNKQIQISEQYITNRIYTIRGCQVTVDRDLAEMYQVEVKRLNEQVKRNIERFPESFRFQLSNREKDELVANCDRFET</sequence>
<evidence type="ECO:0000313" key="2">
    <source>
        <dbReference type="EMBL" id="SEA14052.1"/>
    </source>
</evidence>
<protein>
    <submittedName>
        <fullName evidence="2">ORF6N domain-containing protein</fullName>
    </submittedName>
</protein>
<keyword evidence="3" id="KW-1185">Reference proteome</keyword>
<evidence type="ECO:0000259" key="1">
    <source>
        <dbReference type="Pfam" id="PF10543"/>
    </source>
</evidence>
<feature type="domain" description="KilA-N DNA-binding" evidence="1">
    <location>
        <begin position="14"/>
        <end position="73"/>
    </location>
</feature>
<dbReference type="Proteomes" id="UP000199041">
    <property type="component" value="Unassembled WGS sequence"/>
</dbReference>